<dbReference type="Proteomes" id="UP001217838">
    <property type="component" value="Unassembled WGS sequence"/>
</dbReference>
<dbReference type="InterPro" id="IPR006665">
    <property type="entry name" value="OmpA-like"/>
</dbReference>
<dbReference type="PROSITE" id="PS51123">
    <property type="entry name" value="OMPA_2"/>
    <property type="match status" value="1"/>
</dbReference>
<sequence length="171" mass="18268">MKPGILSTLCLVSAVLACKPATPAAPPSEPAPVAEPEPAPAPAAVADPEDVHIEGDHLVIDRHINFAFDKSEILADSFDLLDHVATLLKNHPEIARLHIIGHTDSAGGAEHNQKLSDARANAVLEALRSRGATQTMDAVGKGESQHLCSEDTDECHQKNRRVEFVIETAQQ</sequence>
<feature type="domain" description="OmpA-like" evidence="7">
    <location>
        <begin position="54"/>
        <end position="170"/>
    </location>
</feature>
<dbReference type="PANTHER" id="PTHR30329">
    <property type="entry name" value="STATOR ELEMENT OF FLAGELLAR MOTOR COMPLEX"/>
    <property type="match status" value="1"/>
</dbReference>
<keyword evidence="2 4" id="KW-0472">Membrane</keyword>
<feature type="signal peptide" evidence="6">
    <location>
        <begin position="1"/>
        <end position="24"/>
    </location>
</feature>
<evidence type="ECO:0000256" key="2">
    <source>
        <dbReference type="ARBA" id="ARBA00023136"/>
    </source>
</evidence>
<evidence type="ECO:0000256" key="4">
    <source>
        <dbReference type="PROSITE-ProRule" id="PRU00473"/>
    </source>
</evidence>
<feature type="chain" id="PRO_5047333958" evidence="6">
    <location>
        <begin position="25"/>
        <end position="171"/>
    </location>
</feature>
<keyword evidence="9" id="KW-1185">Reference proteome</keyword>
<dbReference type="SUPFAM" id="SSF103088">
    <property type="entry name" value="OmpA-like"/>
    <property type="match status" value="1"/>
</dbReference>
<dbReference type="Gene3D" id="3.30.1330.60">
    <property type="entry name" value="OmpA-like domain"/>
    <property type="match status" value="1"/>
</dbReference>
<dbReference type="InterPro" id="IPR050330">
    <property type="entry name" value="Bact_OuterMem_StrucFunc"/>
</dbReference>
<feature type="region of interest" description="Disordered" evidence="5">
    <location>
        <begin position="22"/>
        <end position="44"/>
    </location>
</feature>
<dbReference type="EMBL" id="JAQNDN010000022">
    <property type="protein sequence ID" value="MDC0673740.1"/>
    <property type="molecule type" value="Genomic_DNA"/>
</dbReference>
<evidence type="ECO:0000313" key="9">
    <source>
        <dbReference type="Proteomes" id="UP001217838"/>
    </source>
</evidence>
<proteinExistence type="predicted"/>
<keyword evidence="6" id="KW-0732">Signal</keyword>
<reference evidence="8 9" key="1">
    <citation type="submission" date="2022-11" db="EMBL/GenBank/DDBJ databases">
        <title>Minimal conservation of predation-associated metabolite biosynthetic gene clusters underscores biosynthetic potential of Myxococcota including descriptions for ten novel species: Archangium lansinium sp. nov., Myxococcus landrumus sp. nov., Nannocystis bai.</title>
        <authorList>
            <person name="Ahearne A."/>
            <person name="Stevens C."/>
            <person name="Dowd S."/>
        </authorList>
    </citation>
    <scope>NUCLEOTIDE SEQUENCE [LARGE SCALE GENOMIC DNA]</scope>
    <source>
        <strain evidence="8 9">NCELM</strain>
    </source>
</reference>
<dbReference type="PROSITE" id="PS51257">
    <property type="entry name" value="PROKAR_LIPOPROTEIN"/>
    <property type="match status" value="1"/>
</dbReference>
<dbReference type="InterPro" id="IPR006664">
    <property type="entry name" value="OMP_bac"/>
</dbReference>
<dbReference type="Pfam" id="PF00691">
    <property type="entry name" value="OmpA"/>
    <property type="match status" value="1"/>
</dbReference>
<gene>
    <name evidence="8" type="ORF">POL58_38700</name>
</gene>
<dbReference type="PRINTS" id="PR01021">
    <property type="entry name" value="OMPADOMAIN"/>
</dbReference>
<evidence type="ECO:0000256" key="1">
    <source>
        <dbReference type="ARBA" id="ARBA00004442"/>
    </source>
</evidence>
<dbReference type="PANTHER" id="PTHR30329:SF21">
    <property type="entry name" value="LIPOPROTEIN YIAD-RELATED"/>
    <property type="match status" value="1"/>
</dbReference>
<evidence type="ECO:0000256" key="5">
    <source>
        <dbReference type="SAM" id="MobiDB-lite"/>
    </source>
</evidence>
<protein>
    <submittedName>
        <fullName evidence="8">OmpA family protein</fullName>
    </submittedName>
</protein>
<comment type="subcellular location">
    <subcellularLocation>
        <location evidence="1">Cell outer membrane</location>
    </subcellularLocation>
</comment>
<evidence type="ECO:0000256" key="3">
    <source>
        <dbReference type="ARBA" id="ARBA00023237"/>
    </source>
</evidence>
<dbReference type="RefSeq" id="WP_272007188.1">
    <property type="nucleotide sequence ID" value="NZ_JAQNDN010000022.1"/>
</dbReference>
<evidence type="ECO:0000259" key="7">
    <source>
        <dbReference type="PROSITE" id="PS51123"/>
    </source>
</evidence>
<comment type="caution">
    <text evidence="8">The sequence shown here is derived from an EMBL/GenBank/DDBJ whole genome shotgun (WGS) entry which is preliminary data.</text>
</comment>
<organism evidence="8 9">
    <name type="scientific">Nannocystis radixulma</name>
    <dbReference type="NCBI Taxonomy" id="2995305"/>
    <lineage>
        <taxon>Bacteria</taxon>
        <taxon>Pseudomonadati</taxon>
        <taxon>Myxococcota</taxon>
        <taxon>Polyangia</taxon>
        <taxon>Nannocystales</taxon>
        <taxon>Nannocystaceae</taxon>
        <taxon>Nannocystis</taxon>
    </lineage>
</organism>
<evidence type="ECO:0000256" key="6">
    <source>
        <dbReference type="SAM" id="SignalP"/>
    </source>
</evidence>
<keyword evidence="3" id="KW-0998">Cell outer membrane</keyword>
<dbReference type="InterPro" id="IPR036737">
    <property type="entry name" value="OmpA-like_sf"/>
</dbReference>
<dbReference type="CDD" id="cd07185">
    <property type="entry name" value="OmpA_C-like"/>
    <property type="match status" value="1"/>
</dbReference>
<accession>A0ABT5BHW6</accession>
<evidence type="ECO:0000313" key="8">
    <source>
        <dbReference type="EMBL" id="MDC0673740.1"/>
    </source>
</evidence>
<feature type="compositionally biased region" description="Pro residues" evidence="5">
    <location>
        <begin position="23"/>
        <end position="41"/>
    </location>
</feature>
<name>A0ABT5BHW6_9BACT</name>